<name>A0A4R6RPJ6_9BURK</name>
<evidence type="ECO:0000256" key="4">
    <source>
        <dbReference type="ARBA" id="ARBA00019595"/>
    </source>
</evidence>
<dbReference type="EMBL" id="SNXW01000001">
    <property type="protein sequence ID" value="TDP88562.1"/>
    <property type="molecule type" value="Genomic_DNA"/>
</dbReference>
<feature type="active site" description="Proton donor" evidence="5">
    <location>
        <position position="137"/>
    </location>
</feature>
<evidence type="ECO:0000256" key="2">
    <source>
        <dbReference type="ARBA" id="ARBA00001997"/>
    </source>
</evidence>
<gene>
    <name evidence="8" type="ORF">EV672_101714</name>
</gene>
<dbReference type="Gene3D" id="2.60.120.10">
    <property type="entry name" value="Jelly Rolls"/>
    <property type="match status" value="1"/>
</dbReference>
<dbReference type="PANTHER" id="PTHR21047">
    <property type="entry name" value="DTDP-6-DEOXY-D-GLUCOSE-3,5 EPIMERASE"/>
    <property type="match status" value="1"/>
</dbReference>
<evidence type="ECO:0000256" key="1">
    <source>
        <dbReference type="ARBA" id="ARBA00001298"/>
    </source>
</evidence>
<dbReference type="PANTHER" id="PTHR21047:SF2">
    <property type="entry name" value="THYMIDINE DIPHOSPHO-4-KETO-RHAMNOSE 3,5-EPIMERASE"/>
    <property type="match status" value="1"/>
</dbReference>
<evidence type="ECO:0000256" key="7">
    <source>
        <dbReference type="RuleBase" id="RU364069"/>
    </source>
</evidence>
<dbReference type="Pfam" id="PF00908">
    <property type="entry name" value="dTDP_sugar_isom"/>
    <property type="match status" value="1"/>
</dbReference>
<comment type="subunit">
    <text evidence="7">Homodimer.</text>
</comment>
<protein>
    <recommendedName>
        <fullName evidence="4 7">dTDP-4-dehydrorhamnose 3,5-epimerase</fullName>
        <ecNumber evidence="3 7">5.1.3.13</ecNumber>
    </recommendedName>
    <alternativeName>
        <fullName evidence="7">Thymidine diphospho-4-keto-rhamnose 3,5-epimerase</fullName>
    </alternativeName>
</protein>
<accession>A0A4R6RPJ6</accession>
<evidence type="ECO:0000256" key="6">
    <source>
        <dbReference type="PIRSR" id="PIRSR600888-3"/>
    </source>
</evidence>
<comment type="pathway">
    <text evidence="7">Carbohydrate biosynthesis; dTDP-L-rhamnose biosynthesis.</text>
</comment>
<keyword evidence="7" id="KW-0413">Isomerase</keyword>
<dbReference type="OrthoDB" id="9800680at2"/>
<keyword evidence="9" id="KW-1185">Reference proteome</keyword>
<evidence type="ECO:0000256" key="3">
    <source>
        <dbReference type="ARBA" id="ARBA00012098"/>
    </source>
</evidence>
<dbReference type="GO" id="GO:0005829">
    <property type="term" value="C:cytosol"/>
    <property type="evidence" value="ECO:0007669"/>
    <property type="project" value="TreeGrafter"/>
</dbReference>
<feature type="site" description="Participates in a stacking interaction with the thymidine ring of dTDP-4-oxo-6-deoxyglucose" evidence="6">
    <location>
        <position position="143"/>
    </location>
</feature>
<comment type="caution">
    <text evidence="8">The sequence shown here is derived from an EMBL/GenBank/DDBJ whole genome shotgun (WGS) entry which is preliminary data.</text>
</comment>
<dbReference type="RefSeq" id="WP_133606256.1">
    <property type="nucleotide sequence ID" value="NZ_SNXW01000001.1"/>
</dbReference>
<dbReference type="GO" id="GO:0019305">
    <property type="term" value="P:dTDP-rhamnose biosynthetic process"/>
    <property type="evidence" value="ECO:0007669"/>
    <property type="project" value="UniProtKB-UniRule"/>
</dbReference>
<dbReference type="InterPro" id="IPR011051">
    <property type="entry name" value="RmlC_Cupin_sf"/>
</dbReference>
<dbReference type="AlphaFoldDB" id="A0A4R6RPJ6"/>
<dbReference type="GO" id="GO:0000271">
    <property type="term" value="P:polysaccharide biosynthetic process"/>
    <property type="evidence" value="ECO:0007669"/>
    <property type="project" value="TreeGrafter"/>
</dbReference>
<reference evidence="8 9" key="1">
    <citation type="submission" date="2019-03" db="EMBL/GenBank/DDBJ databases">
        <title>Genomic Encyclopedia of Type Strains, Phase IV (KMG-IV): sequencing the most valuable type-strain genomes for metagenomic binning, comparative biology and taxonomic classification.</title>
        <authorList>
            <person name="Goeker M."/>
        </authorList>
    </citation>
    <scope>NUCLEOTIDE SEQUENCE [LARGE SCALE GENOMIC DNA]</scope>
    <source>
        <strain evidence="8 9">DSM 11901</strain>
    </source>
</reference>
<evidence type="ECO:0000313" key="9">
    <source>
        <dbReference type="Proteomes" id="UP000294593"/>
    </source>
</evidence>
<evidence type="ECO:0000313" key="8">
    <source>
        <dbReference type="EMBL" id="TDP88562.1"/>
    </source>
</evidence>
<comment type="catalytic activity">
    <reaction evidence="1 7">
        <text>dTDP-4-dehydro-6-deoxy-alpha-D-glucose = dTDP-4-dehydro-beta-L-rhamnose</text>
        <dbReference type="Rhea" id="RHEA:16969"/>
        <dbReference type="ChEBI" id="CHEBI:57649"/>
        <dbReference type="ChEBI" id="CHEBI:62830"/>
        <dbReference type="EC" id="5.1.3.13"/>
    </reaction>
</comment>
<dbReference type="NCBIfam" id="TIGR01221">
    <property type="entry name" value="rmlC"/>
    <property type="match status" value="1"/>
</dbReference>
<sequence>MKLTQTRIPDVVIVEPAVFADERGWFMETFNEPRFHAGLRELGLPTPRAFVQDNHSCSKAGVLRGLHYQLPPNPQGKLVRVTQGAAYDVAVDIRVGSPTFGQWVGVELSADNRRQMWIPEGFAHGFLSLADDTHFLYKTTDVYARDCERSLHWQDPAIGIEWPLAGLNGGIAIVAPKDAQAVTLAQARERAATELPVWAPFAV</sequence>
<dbReference type="SUPFAM" id="SSF51182">
    <property type="entry name" value="RmlC-like cupins"/>
    <property type="match status" value="1"/>
</dbReference>
<dbReference type="EC" id="5.1.3.13" evidence="3 7"/>
<dbReference type="InterPro" id="IPR000888">
    <property type="entry name" value="RmlC-like"/>
</dbReference>
<evidence type="ECO:0000256" key="5">
    <source>
        <dbReference type="PIRSR" id="PIRSR600888-1"/>
    </source>
</evidence>
<proteinExistence type="inferred from homology"/>
<comment type="function">
    <text evidence="2 7">Catalyzes the epimerization of the C3' and C5'positions of dTDP-6-deoxy-D-xylo-4-hexulose, forming dTDP-6-deoxy-L-lyxo-4-hexulose.</text>
</comment>
<dbReference type="UniPathway" id="UPA00124"/>
<comment type="similarity">
    <text evidence="7">Belongs to the dTDP-4-dehydrorhamnose 3,5-epimerase family.</text>
</comment>
<dbReference type="Proteomes" id="UP000294593">
    <property type="component" value="Unassembled WGS sequence"/>
</dbReference>
<dbReference type="CDD" id="cd00438">
    <property type="entry name" value="cupin_RmlC"/>
    <property type="match status" value="1"/>
</dbReference>
<dbReference type="InterPro" id="IPR014710">
    <property type="entry name" value="RmlC-like_jellyroll"/>
</dbReference>
<feature type="active site" description="Proton acceptor" evidence="5">
    <location>
        <position position="67"/>
    </location>
</feature>
<dbReference type="GO" id="GO:0008830">
    <property type="term" value="F:dTDP-4-dehydrorhamnose 3,5-epimerase activity"/>
    <property type="evidence" value="ECO:0007669"/>
    <property type="project" value="UniProtKB-UniRule"/>
</dbReference>
<organism evidence="8 9">
    <name type="scientific">Aquabacterium commune</name>
    <dbReference type="NCBI Taxonomy" id="70586"/>
    <lineage>
        <taxon>Bacteria</taxon>
        <taxon>Pseudomonadati</taxon>
        <taxon>Pseudomonadota</taxon>
        <taxon>Betaproteobacteria</taxon>
        <taxon>Burkholderiales</taxon>
        <taxon>Aquabacterium</taxon>
    </lineage>
</organism>